<protein>
    <submittedName>
        <fullName evidence="1">Uncharacterized protein</fullName>
    </submittedName>
</protein>
<proteinExistence type="predicted"/>
<gene>
    <name evidence="1" type="ORF">PXEA_LOCUS691</name>
</gene>
<evidence type="ECO:0000313" key="2">
    <source>
        <dbReference type="Proteomes" id="UP000784294"/>
    </source>
</evidence>
<reference evidence="1" key="1">
    <citation type="submission" date="2018-11" db="EMBL/GenBank/DDBJ databases">
        <authorList>
            <consortium name="Pathogen Informatics"/>
        </authorList>
    </citation>
    <scope>NUCLEOTIDE SEQUENCE</scope>
</reference>
<evidence type="ECO:0000313" key="1">
    <source>
        <dbReference type="EMBL" id="VEL07251.1"/>
    </source>
</evidence>
<organism evidence="1 2">
    <name type="scientific">Protopolystoma xenopodis</name>
    <dbReference type="NCBI Taxonomy" id="117903"/>
    <lineage>
        <taxon>Eukaryota</taxon>
        <taxon>Metazoa</taxon>
        <taxon>Spiralia</taxon>
        <taxon>Lophotrochozoa</taxon>
        <taxon>Platyhelminthes</taxon>
        <taxon>Monogenea</taxon>
        <taxon>Polyopisthocotylea</taxon>
        <taxon>Polystomatidea</taxon>
        <taxon>Polystomatidae</taxon>
        <taxon>Protopolystoma</taxon>
    </lineage>
</organism>
<dbReference type="EMBL" id="CAAALY010001351">
    <property type="protein sequence ID" value="VEL07251.1"/>
    <property type="molecule type" value="Genomic_DNA"/>
</dbReference>
<comment type="caution">
    <text evidence="1">The sequence shown here is derived from an EMBL/GenBank/DDBJ whole genome shotgun (WGS) entry which is preliminary data.</text>
</comment>
<dbReference type="AlphaFoldDB" id="A0A448WAV4"/>
<keyword evidence="2" id="KW-1185">Reference proteome</keyword>
<accession>A0A448WAV4</accession>
<dbReference type="Proteomes" id="UP000784294">
    <property type="component" value="Unassembled WGS sequence"/>
</dbReference>
<sequence>MQTDYSPPLYVYLCRFLLIFASRLKVPLFSRLWLMDPALNVPKNPGRNNEFETMVKSSLQLSQACQSWKDANPQQASKGQRDPLHMRYSCLRHVSPETWVKHTPEAWLSLPYMLANSLPRPDEVQVNSLRLRE</sequence>
<name>A0A448WAV4_9PLAT</name>